<proteinExistence type="predicted"/>
<evidence type="ECO:0000313" key="2">
    <source>
        <dbReference type="EMBL" id="KAF9064408.1"/>
    </source>
</evidence>
<protein>
    <submittedName>
        <fullName evidence="2">Uncharacterized protein</fullName>
    </submittedName>
</protein>
<feature type="compositionally biased region" description="Low complexity" evidence="1">
    <location>
        <begin position="140"/>
        <end position="152"/>
    </location>
</feature>
<gene>
    <name evidence="2" type="ORF">BDP27DRAFT_1425886</name>
</gene>
<name>A0A9P5PJ98_9AGAR</name>
<accession>A0A9P5PJ98</accession>
<dbReference type="AlphaFoldDB" id="A0A9P5PJ98"/>
<dbReference type="Proteomes" id="UP000772434">
    <property type="component" value="Unassembled WGS sequence"/>
</dbReference>
<evidence type="ECO:0000256" key="1">
    <source>
        <dbReference type="SAM" id="MobiDB-lite"/>
    </source>
</evidence>
<dbReference type="EMBL" id="JADNRY010000124">
    <property type="protein sequence ID" value="KAF9064408.1"/>
    <property type="molecule type" value="Genomic_DNA"/>
</dbReference>
<organism evidence="2 3">
    <name type="scientific">Rhodocollybia butyracea</name>
    <dbReference type="NCBI Taxonomy" id="206335"/>
    <lineage>
        <taxon>Eukaryota</taxon>
        <taxon>Fungi</taxon>
        <taxon>Dikarya</taxon>
        <taxon>Basidiomycota</taxon>
        <taxon>Agaricomycotina</taxon>
        <taxon>Agaricomycetes</taxon>
        <taxon>Agaricomycetidae</taxon>
        <taxon>Agaricales</taxon>
        <taxon>Marasmiineae</taxon>
        <taxon>Omphalotaceae</taxon>
        <taxon>Rhodocollybia</taxon>
    </lineage>
</organism>
<sequence length="350" mass="38863">MNSQPLFQFVSNTAPITPDPSALQRSISQPMTFGTGPALVPKTRRRKQKSAAFKVPNYPIRNLANQSQSLADSLFPQSPTLTPIIGLGLDEPFLENGNGSQLPLGSSLFSNLAHTESLSNSTNTHSFSQFPSTPVTPALSSSSWSEPSSSPETFLHTPQSAYSSYSRPLVNFGDSPPMPIPPSISRSTSVSKTQLALDELRKIGLSPFEFISTLLDPMHEQFSLNHNAFFRHDSKVIPQLLTRIFDHPVGNSIFMNWLPLDMLRNLFCSHISQQMVSAKEKFHMTTKEFNLKFLHSYDLRRDVGEFANENMGDWMAVLEAATGCLDSDKKTSETEMVTNLCIVFIFTSTH</sequence>
<comment type="caution">
    <text evidence="2">The sequence shown here is derived from an EMBL/GenBank/DDBJ whole genome shotgun (WGS) entry which is preliminary data.</text>
</comment>
<dbReference type="OrthoDB" id="3040861at2759"/>
<feature type="region of interest" description="Disordered" evidence="1">
    <location>
        <begin position="138"/>
        <end position="157"/>
    </location>
</feature>
<keyword evidence="3" id="KW-1185">Reference proteome</keyword>
<evidence type="ECO:0000313" key="3">
    <source>
        <dbReference type="Proteomes" id="UP000772434"/>
    </source>
</evidence>
<reference evidence="2" key="1">
    <citation type="submission" date="2020-11" db="EMBL/GenBank/DDBJ databases">
        <authorList>
            <consortium name="DOE Joint Genome Institute"/>
            <person name="Ahrendt S."/>
            <person name="Riley R."/>
            <person name="Andreopoulos W."/>
            <person name="Labutti K."/>
            <person name="Pangilinan J."/>
            <person name="Ruiz-Duenas F.J."/>
            <person name="Barrasa J.M."/>
            <person name="Sanchez-Garcia M."/>
            <person name="Camarero S."/>
            <person name="Miyauchi S."/>
            <person name="Serrano A."/>
            <person name="Linde D."/>
            <person name="Babiker R."/>
            <person name="Drula E."/>
            <person name="Ayuso-Fernandez I."/>
            <person name="Pacheco R."/>
            <person name="Padilla G."/>
            <person name="Ferreira P."/>
            <person name="Barriuso J."/>
            <person name="Kellner H."/>
            <person name="Castanera R."/>
            <person name="Alfaro M."/>
            <person name="Ramirez L."/>
            <person name="Pisabarro A.G."/>
            <person name="Kuo A."/>
            <person name="Tritt A."/>
            <person name="Lipzen A."/>
            <person name="He G."/>
            <person name="Yan M."/>
            <person name="Ng V."/>
            <person name="Cullen D."/>
            <person name="Martin F."/>
            <person name="Rosso M.-N."/>
            <person name="Henrissat B."/>
            <person name="Hibbett D."/>
            <person name="Martinez A.T."/>
            <person name="Grigoriev I.V."/>
        </authorList>
    </citation>
    <scope>NUCLEOTIDE SEQUENCE</scope>
    <source>
        <strain evidence="2">AH 40177</strain>
    </source>
</reference>